<comment type="caution">
    <text evidence="1">The sequence shown here is derived from an EMBL/GenBank/DDBJ whole genome shotgun (WGS) entry which is preliminary data.</text>
</comment>
<keyword evidence="2" id="KW-1185">Reference proteome</keyword>
<sequence>MFELYRSWLSSALRARPLKLVADLDCKCLNSAARAQFLHFMLDLGSKCLSFAAHG</sequence>
<dbReference type="EMBL" id="BPVZ01000011">
    <property type="protein sequence ID" value="GKU97481.1"/>
    <property type="molecule type" value="Genomic_DNA"/>
</dbReference>
<gene>
    <name evidence="1" type="ORF">SLEP1_g10624</name>
</gene>
<accession>A0AAV5ID65</accession>
<organism evidence="1 2">
    <name type="scientific">Rubroshorea leprosula</name>
    <dbReference type="NCBI Taxonomy" id="152421"/>
    <lineage>
        <taxon>Eukaryota</taxon>
        <taxon>Viridiplantae</taxon>
        <taxon>Streptophyta</taxon>
        <taxon>Embryophyta</taxon>
        <taxon>Tracheophyta</taxon>
        <taxon>Spermatophyta</taxon>
        <taxon>Magnoliopsida</taxon>
        <taxon>eudicotyledons</taxon>
        <taxon>Gunneridae</taxon>
        <taxon>Pentapetalae</taxon>
        <taxon>rosids</taxon>
        <taxon>malvids</taxon>
        <taxon>Malvales</taxon>
        <taxon>Dipterocarpaceae</taxon>
        <taxon>Rubroshorea</taxon>
    </lineage>
</organism>
<reference evidence="1 2" key="1">
    <citation type="journal article" date="2021" name="Commun. Biol.">
        <title>The genome of Shorea leprosula (Dipterocarpaceae) highlights the ecological relevance of drought in aseasonal tropical rainforests.</title>
        <authorList>
            <person name="Ng K.K.S."/>
            <person name="Kobayashi M.J."/>
            <person name="Fawcett J.A."/>
            <person name="Hatakeyama M."/>
            <person name="Paape T."/>
            <person name="Ng C.H."/>
            <person name="Ang C.C."/>
            <person name="Tnah L.H."/>
            <person name="Lee C.T."/>
            <person name="Nishiyama T."/>
            <person name="Sese J."/>
            <person name="O'Brien M.J."/>
            <person name="Copetti D."/>
            <person name="Mohd Noor M.I."/>
            <person name="Ong R.C."/>
            <person name="Putra M."/>
            <person name="Sireger I.Z."/>
            <person name="Indrioko S."/>
            <person name="Kosugi Y."/>
            <person name="Izuno A."/>
            <person name="Isagi Y."/>
            <person name="Lee S.L."/>
            <person name="Shimizu K.K."/>
        </authorList>
    </citation>
    <scope>NUCLEOTIDE SEQUENCE [LARGE SCALE GENOMIC DNA]</scope>
    <source>
        <strain evidence="1">214</strain>
    </source>
</reference>
<evidence type="ECO:0000313" key="1">
    <source>
        <dbReference type="EMBL" id="GKU97481.1"/>
    </source>
</evidence>
<dbReference type="Proteomes" id="UP001054252">
    <property type="component" value="Unassembled WGS sequence"/>
</dbReference>
<dbReference type="AlphaFoldDB" id="A0AAV5ID65"/>
<evidence type="ECO:0000313" key="2">
    <source>
        <dbReference type="Proteomes" id="UP001054252"/>
    </source>
</evidence>
<protein>
    <submittedName>
        <fullName evidence="1">Uncharacterized protein</fullName>
    </submittedName>
</protein>
<proteinExistence type="predicted"/>
<name>A0AAV5ID65_9ROSI</name>